<dbReference type="SMART" id="SM00903">
    <property type="entry name" value="Flavin_Reduct"/>
    <property type="match status" value="1"/>
</dbReference>
<dbReference type="Gene3D" id="2.30.110.10">
    <property type="entry name" value="Electron Transport, Fmn-binding Protein, Chain A"/>
    <property type="match status" value="1"/>
</dbReference>
<feature type="region of interest" description="Disordered" evidence="5">
    <location>
        <begin position="630"/>
        <end position="656"/>
    </location>
</feature>
<comment type="similarity">
    <text evidence="4">Belongs to the flavoredoxin family.</text>
</comment>
<dbReference type="EMBL" id="CVQH01002224">
    <property type="protein sequence ID" value="CRK09653.1"/>
    <property type="molecule type" value="Genomic_DNA"/>
</dbReference>
<evidence type="ECO:0000256" key="1">
    <source>
        <dbReference type="ARBA" id="ARBA00001917"/>
    </source>
</evidence>
<dbReference type="PANTHER" id="PTHR33798">
    <property type="entry name" value="FLAVOPROTEIN OXYGENASE"/>
    <property type="match status" value="1"/>
</dbReference>
<dbReference type="PANTHER" id="PTHR33798:SF5">
    <property type="entry name" value="FLAVIN REDUCTASE LIKE DOMAIN-CONTAINING PROTEIN"/>
    <property type="match status" value="1"/>
</dbReference>
<dbReference type="Gene3D" id="1.10.510.10">
    <property type="entry name" value="Transferase(Phosphotransferase) domain 1"/>
    <property type="match status" value="1"/>
</dbReference>
<evidence type="ECO:0000256" key="5">
    <source>
        <dbReference type="SAM" id="MobiDB-lite"/>
    </source>
</evidence>
<evidence type="ECO:0000256" key="2">
    <source>
        <dbReference type="ARBA" id="ARBA00022630"/>
    </source>
</evidence>
<comment type="cofactor">
    <cofactor evidence="1">
        <name>FMN</name>
        <dbReference type="ChEBI" id="CHEBI:58210"/>
    </cofactor>
</comment>
<dbReference type="AlphaFoldDB" id="A0A0G4KLH1"/>
<keyword evidence="8" id="KW-1185">Reference proteome</keyword>
<protein>
    <recommendedName>
        <fullName evidence="6">Flavin reductase like domain-containing protein</fullName>
    </recommendedName>
</protein>
<feature type="compositionally biased region" description="Polar residues" evidence="5">
    <location>
        <begin position="635"/>
        <end position="644"/>
    </location>
</feature>
<feature type="non-terminal residue" evidence="7">
    <location>
        <position position="1009"/>
    </location>
</feature>
<evidence type="ECO:0000313" key="7">
    <source>
        <dbReference type="EMBL" id="CRK09653.1"/>
    </source>
</evidence>
<evidence type="ECO:0000256" key="3">
    <source>
        <dbReference type="ARBA" id="ARBA00022643"/>
    </source>
</evidence>
<name>A0A0G4KLH1_VERLO</name>
<dbReference type="GO" id="GO:0010181">
    <property type="term" value="F:FMN binding"/>
    <property type="evidence" value="ECO:0007669"/>
    <property type="project" value="InterPro"/>
</dbReference>
<dbReference type="SUPFAM" id="SSF50475">
    <property type="entry name" value="FMN-binding split barrel"/>
    <property type="match status" value="1"/>
</dbReference>
<organism evidence="7 8">
    <name type="scientific">Verticillium longisporum</name>
    <name type="common">Verticillium dahliae var. longisporum</name>
    <dbReference type="NCBI Taxonomy" id="100787"/>
    <lineage>
        <taxon>Eukaryota</taxon>
        <taxon>Fungi</taxon>
        <taxon>Dikarya</taxon>
        <taxon>Ascomycota</taxon>
        <taxon>Pezizomycotina</taxon>
        <taxon>Sordariomycetes</taxon>
        <taxon>Hypocreomycetidae</taxon>
        <taxon>Glomerellales</taxon>
        <taxon>Plectosphaerellaceae</taxon>
        <taxon>Verticillium</taxon>
    </lineage>
</organism>
<dbReference type="Proteomes" id="UP000044602">
    <property type="component" value="Unassembled WGS sequence"/>
</dbReference>
<feature type="region of interest" description="Disordered" evidence="5">
    <location>
        <begin position="382"/>
        <end position="455"/>
    </location>
</feature>
<gene>
    <name evidence="7" type="ORF">BN1708_002230</name>
</gene>
<feature type="domain" description="Flavin reductase like" evidence="6">
    <location>
        <begin position="722"/>
        <end position="881"/>
    </location>
</feature>
<evidence type="ECO:0000256" key="4">
    <source>
        <dbReference type="ARBA" id="ARBA00038054"/>
    </source>
</evidence>
<evidence type="ECO:0000259" key="6">
    <source>
        <dbReference type="SMART" id="SM00903"/>
    </source>
</evidence>
<evidence type="ECO:0000313" key="8">
    <source>
        <dbReference type="Proteomes" id="UP000044602"/>
    </source>
</evidence>
<dbReference type="InterPro" id="IPR011009">
    <property type="entry name" value="Kinase-like_dom_sf"/>
</dbReference>
<feature type="region of interest" description="Disordered" evidence="5">
    <location>
        <begin position="565"/>
        <end position="611"/>
    </location>
</feature>
<dbReference type="InterPro" id="IPR012349">
    <property type="entry name" value="Split_barrel_FMN-bd"/>
</dbReference>
<reference evidence="7 8" key="1">
    <citation type="submission" date="2015-05" db="EMBL/GenBank/DDBJ databases">
        <authorList>
            <person name="Wang D.B."/>
            <person name="Wang M."/>
        </authorList>
    </citation>
    <scope>NUCLEOTIDE SEQUENCE [LARGE SCALE GENOMIC DNA]</scope>
    <source>
        <strain evidence="7">VL1</strain>
    </source>
</reference>
<accession>A0A0G4KLH1</accession>
<dbReference type="SUPFAM" id="SSF56112">
    <property type="entry name" value="Protein kinase-like (PK-like)"/>
    <property type="match status" value="1"/>
</dbReference>
<keyword evidence="3" id="KW-0288">FMN</keyword>
<proteinExistence type="inferred from homology"/>
<keyword evidence="2" id="KW-0285">Flavoprotein</keyword>
<feature type="compositionally biased region" description="Basic residues" evidence="5">
    <location>
        <begin position="387"/>
        <end position="402"/>
    </location>
</feature>
<dbReference type="InterPro" id="IPR002563">
    <property type="entry name" value="Flavin_Rdtase-like_dom"/>
</dbReference>
<dbReference type="Pfam" id="PF01613">
    <property type="entry name" value="Flavin_Reduct"/>
    <property type="match status" value="1"/>
</dbReference>
<sequence length="1009" mass="110650">MMEMVCGSRIDTHLVQSVSKMAQRSAGNPAAKYFKRSKLDYPTTDTTRASRRFVKAMKHLTEIIPSNNTFFRNFLDLLRKIFIYDPAHRITAKEALNHPWFKEPAQPDDGTEAAKIRLERTRMEQEIARLPHMHADQHSPPHDDKPTMTDHHIEDFPSRAVQKLTAILTLPPQHGLVRPTAGWQASQSEAVANLPQSCRRPPVEGANPIKLLKRGLMKMSEKHSLPFVPDAAVLCQAHKELHPWRMRSLFLLLASECGIRSDRIRRHHGFDGMPPAQDVQDFVYRMTSIAGLWIAPADFEARFGFRPDGLRPLRSGCEACMLAVVGARAQLLVDLRANMLARSKRGYEPALLRFVDAWIEWFGDDASAVLAESQALSDQLRQIRREMGRRRRDKRRRARREGRRPGEGGGHSHSHSHSHSRRDDETTPEGYSLPRPPRRSDTARTALTCTGDVPPFPEARMAGLRVGASAHAIHPAFQGALAAASTGAVSDAAPSAASRRAPTEWTDVTVRTQRSRVSTVANLTRDAAAPRAGPADVSALRRQLEQVSLQTGAAAAPYASSSVYSTGTGVAGEPPARSTRRRGSAAGDELAGRRNHFPPAPASRRRTVSEVSEATEGTVFAMFIRHHDEVRPGDSISTQATSKMSSDKVPEAPPRNPHGDFKAVEAARPDFDTSASFHYTKTPAPRWQYGDGANTSSSASHVAIDPHAAGRPAGFNYKFLISAITPRPIALLSTRARDGSENLAPFSYFNMINHDPPLFSLGFSSSLAAPKDSLRNLVDTERLVINIISEPFLEAANATSINAPHGLSEWHVAGLTPLRDTDNGVARVGEAVVAIEGTLVFTKEWASRATPGKTSGTLAVIEGTKFWARADAVNEERNLVDPDVLRSVGRLGGITYSRTLAAIELTRPDFDQTLGREGHEKLKAEGKGREAEGKGHIRFERGLGESHRHLYGFILPSRQLRSALCIPSAVAETGPIGPPASRHVASRESVLRQDASMNRAIAETTLTRS</sequence>